<dbReference type="EMBL" id="GBRH01261669">
    <property type="protein sequence ID" value="JAD36226.1"/>
    <property type="molecule type" value="Transcribed_RNA"/>
</dbReference>
<name>A0A0A8ZBN8_ARUDO</name>
<protein>
    <submittedName>
        <fullName evidence="1">Uncharacterized protein</fullName>
    </submittedName>
</protein>
<proteinExistence type="predicted"/>
<dbReference type="AlphaFoldDB" id="A0A0A8ZBN8"/>
<evidence type="ECO:0000313" key="1">
    <source>
        <dbReference type="EMBL" id="JAD36226.1"/>
    </source>
</evidence>
<reference evidence="1" key="1">
    <citation type="submission" date="2014-09" db="EMBL/GenBank/DDBJ databases">
        <authorList>
            <person name="Magalhaes I.L.F."/>
            <person name="Oliveira U."/>
            <person name="Santos F.R."/>
            <person name="Vidigal T.H.D.A."/>
            <person name="Brescovit A.D."/>
            <person name="Santos A.J."/>
        </authorList>
    </citation>
    <scope>NUCLEOTIDE SEQUENCE</scope>
    <source>
        <tissue evidence="1">Shoot tissue taken approximately 20 cm above the soil surface</tissue>
    </source>
</reference>
<organism evidence="1">
    <name type="scientific">Arundo donax</name>
    <name type="common">Giant reed</name>
    <name type="synonym">Donax arundinaceus</name>
    <dbReference type="NCBI Taxonomy" id="35708"/>
    <lineage>
        <taxon>Eukaryota</taxon>
        <taxon>Viridiplantae</taxon>
        <taxon>Streptophyta</taxon>
        <taxon>Embryophyta</taxon>
        <taxon>Tracheophyta</taxon>
        <taxon>Spermatophyta</taxon>
        <taxon>Magnoliopsida</taxon>
        <taxon>Liliopsida</taxon>
        <taxon>Poales</taxon>
        <taxon>Poaceae</taxon>
        <taxon>PACMAD clade</taxon>
        <taxon>Arundinoideae</taxon>
        <taxon>Arundineae</taxon>
        <taxon>Arundo</taxon>
    </lineage>
</organism>
<reference evidence="1" key="2">
    <citation type="journal article" date="2015" name="Data Brief">
        <title>Shoot transcriptome of the giant reed, Arundo donax.</title>
        <authorList>
            <person name="Barrero R.A."/>
            <person name="Guerrero F.D."/>
            <person name="Moolhuijzen P."/>
            <person name="Goolsby J.A."/>
            <person name="Tidwell J."/>
            <person name="Bellgard S.E."/>
            <person name="Bellgard M.I."/>
        </authorList>
    </citation>
    <scope>NUCLEOTIDE SEQUENCE</scope>
    <source>
        <tissue evidence="1">Shoot tissue taken approximately 20 cm above the soil surface</tissue>
    </source>
</reference>
<sequence length="47" mass="5200">MLRDKRTTSLTLVKMNQTTILPLKTRSSMRIRDSPTLNTPVGVGSLA</sequence>
<accession>A0A0A8ZBN8</accession>